<dbReference type="Proteomes" id="UP000252254">
    <property type="component" value="Unassembled WGS sequence"/>
</dbReference>
<dbReference type="AlphaFoldDB" id="A0A366E1W9"/>
<dbReference type="EMBL" id="QNRI01000008">
    <property type="protein sequence ID" value="RBO95418.1"/>
    <property type="molecule type" value="Genomic_DNA"/>
</dbReference>
<dbReference type="RefSeq" id="WP_079708857.1">
    <property type="nucleotide sequence ID" value="NZ_BAABQN010000015.1"/>
</dbReference>
<evidence type="ECO:0000313" key="1">
    <source>
        <dbReference type="EMBL" id="RBO95418.1"/>
    </source>
</evidence>
<evidence type="ECO:0000313" key="2">
    <source>
        <dbReference type="Proteomes" id="UP000252254"/>
    </source>
</evidence>
<comment type="caution">
    <text evidence="1">The sequence shown here is derived from an EMBL/GenBank/DDBJ whole genome shotgun (WGS) entry which is preliminary data.</text>
</comment>
<proteinExistence type="predicted"/>
<organism evidence="1 2">
    <name type="scientific">Paraliobacillus ryukyuensis</name>
    <dbReference type="NCBI Taxonomy" id="200904"/>
    <lineage>
        <taxon>Bacteria</taxon>
        <taxon>Bacillati</taxon>
        <taxon>Bacillota</taxon>
        <taxon>Bacilli</taxon>
        <taxon>Bacillales</taxon>
        <taxon>Bacillaceae</taxon>
        <taxon>Paraliobacillus</taxon>
    </lineage>
</organism>
<accession>A0A366E1W9</accession>
<reference evidence="1 2" key="1">
    <citation type="submission" date="2018-06" db="EMBL/GenBank/DDBJ databases">
        <title>Genomic Encyclopedia of Type Strains, Phase IV (KMG-IV): sequencing the most valuable type-strain genomes for metagenomic binning, comparative biology and taxonomic classification.</title>
        <authorList>
            <person name="Goeker M."/>
        </authorList>
    </citation>
    <scope>NUCLEOTIDE SEQUENCE [LARGE SCALE GENOMIC DNA]</scope>
    <source>
        <strain evidence="1 2">DSM 15140</strain>
    </source>
</reference>
<dbReference type="OrthoDB" id="2969370at2"/>
<name>A0A366E1W9_9BACI</name>
<protein>
    <submittedName>
        <fullName evidence="1">Uncharacterized protein</fullName>
    </submittedName>
</protein>
<keyword evidence="2" id="KW-1185">Reference proteome</keyword>
<gene>
    <name evidence="1" type="ORF">DES48_108131</name>
</gene>
<sequence>MISCLMVLVDKNQNKEAIIDKVVHRISPNHLCKRNGWIITFAYHNNKTIVWQTALELELDGQVVGYGFGSTMEEVKEDVFRLLIKRVQMDRVTYQALLS</sequence>